<comment type="cofactor">
    <cofactor evidence="1 5 6">
        <name>pyridoxal 5'-phosphate</name>
        <dbReference type="ChEBI" id="CHEBI:597326"/>
    </cofactor>
</comment>
<dbReference type="Gene3D" id="3.40.640.10">
    <property type="entry name" value="Type I PLP-dependent aspartate aminotransferase-like (Major domain)"/>
    <property type="match status" value="1"/>
</dbReference>
<dbReference type="OrthoDB" id="9803665at2"/>
<dbReference type="PRINTS" id="PR00800">
    <property type="entry name" value="YHDCRBOXLASE"/>
</dbReference>
<evidence type="ECO:0000313" key="8">
    <source>
        <dbReference type="Proteomes" id="UP000000238"/>
    </source>
</evidence>
<evidence type="ECO:0000313" key="7">
    <source>
        <dbReference type="EMBL" id="ABC27604.1"/>
    </source>
</evidence>
<dbReference type="GO" id="GO:0030170">
    <property type="term" value="F:pyridoxal phosphate binding"/>
    <property type="evidence" value="ECO:0007669"/>
    <property type="project" value="InterPro"/>
</dbReference>
<accession>Q2SP20</accession>
<protein>
    <submittedName>
        <fullName evidence="7">Glutamate decarboxylase and related PLP-dependent protein</fullName>
    </submittedName>
</protein>
<feature type="modified residue" description="N6-(pyridoxal phosphate)lysine" evidence="5">
    <location>
        <position position="293"/>
    </location>
</feature>
<evidence type="ECO:0000256" key="6">
    <source>
        <dbReference type="RuleBase" id="RU000382"/>
    </source>
</evidence>
<dbReference type="GO" id="GO:0019752">
    <property type="term" value="P:carboxylic acid metabolic process"/>
    <property type="evidence" value="ECO:0007669"/>
    <property type="project" value="InterPro"/>
</dbReference>
<evidence type="ECO:0000256" key="4">
    <source>
        <dbReference type="ARBA" id="ARBA00023239"/>
    </source>
</evidence>
<dbReference type="InterPro" id="IPR015421">
    <property type="entry name" value="PyrdxlP-dep_Trfase_major"/>
</dbReference>
<dbReference type="GO" id="GO:0016831">
    <property type="term" value="F:carboxy-lyase activity"/>
    <property type="evidence" value="ECO:0007669"/>
    <property type="project" value="InterPro"/>
</dbReference>
<organism evidence="7 8">
    <name type="scientific">Hahella chejuensis (strain KCTC 2396)</name>
    <dbReference type="NCBI Taxonomy" id="349521"/>
    <lineage>
        <taxon>Bacteria</taxon>
        <taxon>Pseudomonadati</taxon>
        <taxon>Pseudomonadota</taxon>
        <taxon>Gammaproteobacteria</taxon>
        <taxon>Oceanospirillales</taxon>
        <taxon>Hahellaceae</taxon>
        <taxon>Hahella</taxon>
    </lineage>
</organism>
<dbReference type="Pfam" id="PF00282">
    <property type="entry name" value="Pyridoxal_deC"/>
    <property type="match status" value="1"/>
</dbReference>
<dbReference type="eggNOG" id="COG0076">
    <property type="taxonomic scope" value="Bacteria"/>
</dbReference>
<dbReference type="GO" id="GO:0006520">
    <property type="term" value="P:amino acid metabolic process"/>
    <property type="evidence" value="ECO:0007669"/>
    <property type="project" value="InterPro"/>
</dbReference>
<dbReference type="SUPFAM" id="SSF53383">
    <property type="entry name" value="PLP-dependent transferases"/>
    <property type="match status" value="1"/>
</dbReference>
<evidence type="ECO:0000256" key="3">
    <source>
        <dbReference type="ARBA" id="ARBA00022898"/>
    </source>
</evidence>
<dbReference type="GO" id="GO:0005737">
    <property type="term" value="C:cytoplasm"/>
    <property type="evidence" value="ECO:0007669"/>
    <property type="project" value="TreeGrafter"/>
</dbReference>
<dbReference type="KEGG" id="hch:HCH_00706"/>
<keyword evidence="8" id="KW-1185">Reference proteome</keyword>
<dbReference type="InterPro" id="IPR015424">
    <property type="entry name" value="PyrdxlP-dep_Trfase"/>
</dbReference>
<dbReference type="Gene3D" id="3.90.1150.10">
    <property type="entry name" value="Aspartate Aminotransferase, domain 1"/>
    <property type="match status" value="1"/>
</dbReference>
<sequence length="460" mass="49954">MSQLHDDFHDLDRLTTDVRQWCLDFIRSANDRPAAMISDTTPPALAAPELGEGAEAAVARFIREISPHLAAAIGPRYWGFVTGGVTPAALLGDWIAAAVDQNLSTPGDSIASALEVQTIEWLLALCDLPDSFSGCLTTGATASNLLGILCGRQFAGQRQGVDIAADGLSGVEVEVFSATPHASALKGMAIAGLGRKRLVQVARLADSEAMDVDALRNALENSDSAGKIVLASAGTVTGTDFDDLEAIAELCEQHDAWLHVDGAFGLFSRLLEDRRDWTKGLERADSITSDAHKWLNTPYDCGIFFCRHMPLLQSCLEVPAPYLAVDSVTPSFMNLGIENSRRFRALPLWISLLAYGKAGIRQIVQDNCSQAERLAQWLEQSPDYELLKSAKLNVVVFRPQGIDDAEVAPFLQRLNATGEVFMTPGQWRGRSAIRAAFSNWRTTQDDVDHVCALLESCARR</sequence>
<dbReference type="Proteomes" id="UP000000238">
    <property type="component" value="Chromosome"/>
</dbReference>
<comment type="similarity">
    <text evidence="2 6">Belongs to the group II decarboxylase family.</text>
</comment>
<dbReference type="AlphaFoldDB" id="Q2SP20"/>
<evidence type="ECO:0000256" key="5">
    <source>
        <dbReference type="PIRSR" id="PIRSR602129-50"/>
    </source>
</evidence>
<evidence type="ECO:0000256" key="1">
    <source>
        <dbReference type="ARBA" id="ARBA00001933"/>
    </source>
</evidence>
<gene>
    <name evidence="7" type="ordered locus">HCH_00706</name>
</gene>
<dbReference type="InterPro" id="IPR015422">
    <property type="entry name" value="PyrdxlP-dep_Trfase_small"/>
</dbReference>
<dbReference type="RefSeq" id="WP_011394681.1">
    <property type="nucleotide sequence ID" value="NC_007645.1"/>
</dbReference>
<keyword evidence="3 5" id="KW-0663">Pyridoxal phosphate</keyword>
<dbReference type="HOGENOM" id="CLU_011856_0_4_6"/>
<dbReference type="EMBL" id="CP000155">
    <property type="protein sequence ID" value="ABC27604.1"/>
    <property type="molecule type" value="Genomic_DNA"/>
</dbReference>
<name>Q2SP20_HAHCH</name>
<dbReference type="InterPro" id="IPR002129">
    <property type="entry name" value="PyrdxlP-dep_de-COase"/>
</dbReference>
<dbReference type="InterPro" id="IPR021115">
    <property type="entry name" value="Pyridoxal-P_BS"/>
</dbReference>
<reference evidence="7 8" key="1">
    <citation type="journal article" date="2005" name="Nucleic Acids Res.">
        <title>Genomic blueprint of Hahella chejuensis, a marine microbe producing an algicidal agent.</title>
        <authorList>
            <person name="Jeong H."/>
            <person name="Yim J.H."/>
            <person name="Lee C."/>
            <person name="Choi S.-H."/>
            <person name="Park Y.K."/>
            <person name="Yoon S.H."/>
            <person name="Hur C.-G."/>
            <person name="Kang H.-Y."/>
            <person name="Kim D."/>
            <person name="Lee H.H."/>
            <person name="Park K.H."/>
            <person name="Park S.-H."/>
            <person name="Park H.-S."/>
            <person name="Lee H.K."/>
            <person name="Oh T.K."/>
            <person name="Kim J.F."/>
        </authorList>
    </citation>
    <scope>NUCLEOTIDE SEQUENCE [LARGE SCALE GENOMIC DNA]</scope>
    <source>
        <strain evidence="7 8">KCTC 2396</strain>
    </source>
</reference>
<evidence type="ECO:0000256" key="2">
    <source>
        <dbReference type="ARBA" id="ARBA00009533"/>
    </source>
</evidence>
<dbReference type="InterPro" id="IPR010977">
    <property type="entry name" value="Aromatic_deC"/>
</dbReference>
<dbReference type="PANTHER" id="PTHR11999:SF165">
    <property type="entry name" value="DECARBOXYLASE, PUTATIVE (AFU_ORTHOLOGUE AFUA_2G04980)-RELATED"/>
    <property type="match status" value="1"/>
</dbReference>
<proteinExistence type="inferred from homology"/>
<dbReference type="PANTHER" id="PTHR11999">
    <property type="entry name" value="GROUP II PYRIDOXAL-5-PHOSPHATE DECARBOXYLASE"/>
    <property type="match status" value="1"/>
</dbReference>
<dbReference type="STRING" id="349521.HCH_00706"/>
<keyword evidence="4 6" id="KW-0456">Lyase</keyword>
<dbReference type="PROSITE" id="PS00392">
    <property type="entry name" value="DDC_GAD_HDC_YDC"/>
    <property type="match status" value="1"/>
</dbReference>